<comment type="subunit">
    <text evidence="7">Part of the 50S ribosomal subunit.</text>
</comment>
<keyword evidence="4 7" id="KW-0689">Ribosomal protein</keyword>
<keyword evidence="3 7" id="KW-0694">RNA-binding</keyword>
<dbReference type="GeneID" id="26378647"/>
<name>A0A0S2LNL5_JENMI</name>
<evidence type="ECO:0000256" key="5">
    <source>
        <dbReference type="ARBA" id="ARBA00023274"/>
    </source>
</evidence>
<dbReference type="EMBL" id="KT625414">
    <property type="protein sequence ID" value="ALO62975.1"/>
    <property type="molecule type" value="Genomic_DNA"/>
</dbReference>
<dbReference type="SUPFAM" id="SSF54189">
    <property type="entry name" value="Ribosomal proteins S24e, L23 and L15e"/>
    <property type="match status" value="1"/>
</dbReference>
<dbReference type="InterPro" id="IPR012677">
    <property type="entry name" value="Nucleotide-bd_a/b_plait_sf"/>
</dbReference>
<protein>
    <recommendedName>
        <fullName evidence="6 7">Large ribosomal subunit protein uL23c</fullName>
    </recommendedName>
</protein>
<geneLocation type="chloroplast" evidence="9"/>
<evidence type="ECO:0000256" key="3">
    <source>
        <dbReference type="ARBA" id="ARBA00022884"/>
    </source>
</evidence>
<keyword evidence="9" id="KW-0150">Chloroplast</keyword>
<dbReference type="GO" id="GO:0006412">
    <property type="term" value="P:translation"/>
    <property type="evidence" value="ECO:0007669"/>
    <property type="project" value="UniProtKB-UniRule"/>
</dbReference>
<evidence type="ECO:0000256" key="4">
    <source>
        <dbReference type="ARBA" id="ARBA00022980"/>
    </source>
</evidence>
<dbReference type="Gene3D" id="3.30.70.330">
    <property type="match status" value="1"/>
</dbReference>
<dbReference type="GO" id="GO:1990904">
    <property type="term" value="C:ribonucleoprotein complex"/>
    <property type="evidence" value="ECO:0007669"/>
    <property type="project" value="UniProtKB-KW"/>
</dbReference>
<evidence type="ECO:0000313" key="9">
    <source>
        <dbReference type="EMBL" id="ALO62975.1"/>
    </source>
</evidence>
<dbReference type="GO" id="GO:0003735">
    <property type="term" value="F:structural constituent of ribosome"/>
    <property type="evidence" value="ECO:0007669"/>
    <property type="project" value="InterPro"/>
</dbReference>
<evidence type="ECO:0000256" key="6">
    <source>
        <dbReference type="ARBA" id="ARBA00035287"/>
    </source>
</evidence>
<comment type="function">
    <text evidence="7">Binds to 23S rRNA.</text>
</comment>
<dbReference type="InterPro" id="IPR012678">
    <property type="entry name" value="Ribosomal_uL23/eL15/eS24_sf"/>
</dbReference>
<keyword evidence="2 7" id="KW-0699">rRNA-binding</keyword>
<dbReference type="PANTHER" id="PTHR11620">
    <property type="entry name" value="60S RIBOSOMAL PROTEIN L23A"/>
    <property type="match status" value="1"/>
</dbReference>
<dbReference type="RefSeq" id="YP_009184912.1">
    <property type="nucleotide sequence ID" value="NC_028582.1"/>
</dbReference>
<dbReference type="GO" id="GO:0009507">
    <property type="term" value="C:chloroplast"/>
    <property type="evidence" value="ECO:0007669"/>
    <property type="project" value="UniProtKB-SubCell"/>
</dbReference>
<proteinExistence type="inferred from homology"/>
<dbReference type="HAMAP" id="MF_01369_B">
    <property type="entry name" value="Ribosomal_uL23_B"/>
    <property type="match status" value="1"/>
</dbReference>
<gene>
    <name evidence="7 9" type="primary">rpl23</name>
</gene>
<dbReference type="GO" id="GO:0005840">
    <property type="term" value="C:ribosome"/>
    <property type="evidence" value="ECO:0007669"/>
    <property type="project" value="UniProtKB-KW"/>
</dbReference>
<sequence length="128" mass="15139">MKQNKKNKYNKENRLFFDYKDLKNSYQVDNLDRYINLIKSPVMTEKSSQMLLKNQQYTFDVDVRLTKPQLKILFSKLFNVLVYSVNTHRLPPKKTRFSKTIKPKYKRAIITLKGDSSVSLLTTKNVNA</sequence>
<evidence type="ECO:0000256" key="1">
    <source>
        <dbReference type="ARBA" id="ARBA00006700"/>
    </source>
</evidence>
<dbReference type="Pfam" id="PF00276">
    <property type="entry name" value="Ribosomal_L23"/>
    <property type="match status" value="1"/>
</dbReference>
<comment type="similarity">
    <text evidence="1 7 8">Belongs to the universal ribosomal protein uL23 family.</text>
</comment>
<dbReference type="PROSITE" id="PS00050">
    <property type="entry name" value="RIBOSOMAL_L23"/>
    <property type="match status" value="1"/>
</dbReference>
<evidence type="ECO:0000256" key="7">
    <source>
        <dbReference type="HAMAP-Rule" id="MF_01369"/>
    </source>
</evidence>
<keyword evidence="9" id="KW-0934">Plastid</keyword>
<dbReference type="AlphaFoldDB" id="A0A0S2LNL5"/>
<organism evidence="9">
    <name type="scientific">Jenufa minuta</name>
    <name type="common">Green alga</name>
    <dbReference type="NCBI Taxonomy" id="993092"/>
    <lineage>
        <taxon>Eukaryota</taxon>
        <taxon>Viridiplantae</taxon>
        <taxon>Chlorophyta</taxon>
        <taxon>core chlorophytes</taxon>
        <taxon>Chlorophyceae</taxon>
        <taxon>Jenufa</taxon>
    </lineage>
</organism>
<comment type="subcellular location">
    <subcellularLocation>
        <location evidence="7">Plastid</location>
        <location evidence="7">Chloroplast</location>
    </subcellularLocation>
</comment>
<keyword evidence="5 7" id="KW-0687">Ribonucleoprotein</keyword>
<reference evidence="9" key="1">
    <citation type="journal article" date="2015" name="BMC Evol. Biol.">
        <title>Chloroplast phylogenomic analysis of chlorophyte green algae identifies a novel lineage sister to the Sphaeropleales (Chlorophyceae).</title>
        <authorList>
            <person name="Lemieux C."/>
            <person name="Vincent A.T."/>
            <person name="Labarre A."/>
            <person name="Otis C."/>
            <person name="Turmel M."/>
        </authorList>
    </citation>
    <scope>NUCLEOTIDE SEQUENCE</scope>
</reference>
<evidence type="ECO:0000256" key="2">
    <source>
        <dbReference type="ARBA" id="ARBA00022730"/>
    </source>
</evidence>
<dbReference type="GO" id="GO:0019843">
    <property type="term" value="F:rRNA binding"/>
    <property type="evidence" value="ECO:0007669"/>
    <property type="project" value="UniProtKB-UniRule"/>
</dbReference>
<dbReference type="InterPro" id="IPR013025">
    <property type="entry name" value="Ribosomal_uL23-like"/>
</dbReference>
<evidence type="ECO:0000256" key="8">
    <source>
        <dbReference type="RuleBase" id="RU003934"/>
    </source>
</evidence>
<dbReference type="InterPro" id="IPR001014">
    <property type="entry name" value="Ribosomal_uL23_CS"/>
</dbReference>
<accession>A0A0S2LNL5</accession>